<dbReference type="OrthoDB" id="1404327at2"/>
<reference evidence="1 2" key="1">
    <citation type="submission" date="2016-10" db="EMBL/GenBank/DDBJ databases">
        <authorList>
            <person name="de Groot N.N."/>
        </authorList>
    </citation>
    <scope>NUCLEOTIDE SEQUENCE [LARGE SCALE GENOMIC DNA]</scope>
    <source>
        <strain evidence="1 2">DSM 24015</strain>
    </source>
</reference>
<keyword evidence="2" id="KW-1185">Reference proteome</keyword>
<evidence type="ECO:0000313" key="2">
    <source>
        <dbReference type="Proteomes" id="UP000198517"/>
    </source>
</evidence>
<dbReference type="EMBL" id="FNAS01000013">
    <property type="protein sequence ID" value="SDE57070.1"/>
    <property type="molecule type" value="Genomic_DNA"/>
</dbReference>
<dbReference type="AlphaFoldDB" id="A0A1G7E0Q0"/>
<proteinExistence type="predicted"/>
<dbReference type="STRING" id="1071918.SAMN05421544_11355"/>
<name>A0A1G7E0Q0_9FLAO</name>
<protein>
    <submittedName>
        <fullName evidence="1">Uncharacterized protein</fullName>
    </submittedName>
</protein>
<organism evidence="1 2">
    <name type="scientific">Riemerella columbipharyngis</name>
    <dbReference type="NCBI Taxonomy" id="1071918"/>
    <lineage>
        <taxon>Bacteria</taxon>
        <taxon>Pseudomonadati</taxon>
        <taxon>Bacteroidota</taxon>
        <taxon>Flavobacteriia</taxon>
        <taxon>Flavobacteriales</taxon>
        <taxon>Weeksellaceae</taxon>
        <taxon>Riemerella</taxon>
    </lineage>
</organism>
<dbReference type="Proteomes" id="UP000198517">
    <property type="component" value="Unassembled WGS sequence"/>
</dbReference>
<evidence type="ECO:0000313" key="1">
    <source>
        <dbReference type="EMBL" id="SDE57070.1"/>
    </source>
</evidence>
<dbReference type="RefSeq" id="WP_092737175.1">
    <property type="nucleotide sequence ID" value="NZ_FNAS01000013.1"/>
</dbReference>
<accession>A0A1G7E0Q0</accession>
<sequence length="625" mass="72885">MKDKFITNTGVEIPLDKSGFVFVEENPRFKDSFWTNYTLPISVQYDRDFLSKFGQYSSHTNTGLKRYHEGIHLFEGKIRKGKLEIMEFRNNNLKLQIDSGFENLPNFDKKLSDLPLLEIEVTDIYEHANKIVTKKYPDTEYNFPRLYTDEYNLDDEAWKYFDSFINNRNNLESTTGEKVFPRNRVENGMDVYNKNIIHPMPYLLYVLQVGFMDAGFRLSGEILDDPYLKQRCIWSGTHYYIDAEQKEHKAAIYQEDFYETGMSTDYAAENSSAPEQGGKWKKQIRIGAPGRYRLIIDSNLNYNGQKYEGKIKISSPQIIDLQNLAEESLRNNNYHIEKVFSVSEAQALKGAEILIECSEYGVPNQEDQNGKSIGIAQIYINPMRQHTDSGVPIIYVFNENKINLKKAVPDMTFGDLVNTIKNLRNYDLEFIGNRAVMNIIKVDKTMPTVPFEEFEVPDPIRKFNDKSFFNLKFPDVEDIQTQNIFIDDQGYHMNYKNVPSDATEININVFCLPMTYFRGVYTAKAYSENALMLVYYDGLKNGDNNASNPEGLMDESLAQNLVGWYKNRLTNFSYKWKFVVPKNKIRKYNIRSEISCYNKKHWIKSWTKKSLSDTLYLVEIETETF</sequence>
<gene>
    <name evidence="1" type="ORF">SAMN05421544_11355</name>
</gene>